<reference evidence="3" key="1">
    <citation type="submission" date="2016-05" db="EMBL/GenBank/DDBJ databases">
        <title>Comparative genomics of biotechnologically important yeasts.</title>
        <authorList>
            <consortium name="DOE Joint Genome Institute"/>
            <person name="Riley R."/>
            <person name="Haridas S."/>
            <person name="Wolfe K.H."/>
            <person name="Lopes M.R."/>
            <person name="Hittinger C.T."/>
            <person name="Goker M."/>
            <person name="Salamov A."/>
            <person name="Wisecaver J."/>
            <person name="Long T.M."/>
            <person name="Aerts A.L."/>
            <person name="Barry K."/>
            <person name="Choi C."/>
            <person name="Clum A."/>
            <person name="Coughlan A.Y."/>
            <person name="Deshpande S."/>
            <person name="Douglass A.P."/>
            <person name="Hanson S.J."/>
            <person name="Klenk H.-P."/>
            <person name="Labutti K."/>
            <person name="Lapidus A."/>
            <person name="Lindquist E."/>
            <person name="Lipzen A."/>
            <person name="Meier-Kolthoff J.P."/>
            <person name="Ohm R.A."/>
            <person name="Otillar R.P."/>
            <person name="Pangilinan J."/>
            <person name="Peng Y."/>
            <person name="Rokas A."/>
            <person name="Rosa C.A."/>
            <person name="Scheuner C."/>
            <person name="Sibirny A.A."/>
            <person name="Slot J.C."/>
            <person name="Stielow J.B."/>
            <person name="Sun H."/>
            <person name="Kurtzman C.P."/>
            <person name="Blackwell M."/>
            <person name="Grigoriev I.V."/>
            <person name="Jeffries T.W."/>
        </authorList>
    </citation>
    <scope>NUCLEOTIDE SEQUENCE [LARGE SCALE GENOMIC DNA]</scope>
    <source>
        <strain evidence="3">DSM 1968</strain>
    </source>
</reference>
<feature type="compositionally biased region" description="Basic residues" evidence="1">
    <location>
        <begin position="81"/>
        <end position="96"/>
    </location>
</feature>
<name>A0A1D2VNM1_9ASCO</name>
<keyword evidence="3" id="KW-1185">Reference proteome</keyword>
<dbReference type="Proteomes" id="UP000095038">
    <property type="component" value="Unassembled WGS sequence"/>
</dbReference>
<dbReference type="AlphaFoldDB" id="A0A1D2VNM1"/>
<proteinExistence type="predicted"/>
<accession>A0A1D2VNM1</accession>
<dbReference type="RefSeq" id="XP_020049519.1">
    <property type="nucleotide sequence ID" value="XM_020191418.1"/>
</dbReference>
<dbReference type="GeneID" id="30965054"/>
<sequence length="104" mass="12054">MVKENGSNNRNNSANIHNGCTIFDFKDYLTGLIEDENGNGNGNGKTKEKIELIENEKMEEVKWMENKLLDLIKVNENKNEKKTRKKRRGVSKRKKSKENLNKSN</sequence>
<evidence type="ECO:0000256" key="1">
    <source>
        <dbReference type="SAM" id="MobiDB-lite"/>
    </source>
</evidence>
<evidence type="ECO:0000313" key="3">
    <source>
        <dbReference type="Proteomes" id="UP000095038"/>
    </source>
</evidence>
<dbReference type="EMBL" id="KV454476">
    <property type="protein sequence ID" value="ODV63212.1"/>
    <property type="molecule type" value="Genomic_DNA"/>
</dbReference>
<gene>
    <name evidence="2" type="ORF">ASCRUDRAFT_6768</name>
</gene>
<evidence type="ECO:0000313" key="2">
    <source>
        <dbReference type="EMBL" id="ODV63212.1"/>
    </source>
</evidence>
<feature type="region of interest" description="Disordered" evidence="1">
    <location>
        <begin position="75"/>
        <end position="104"/>
    </location>
</feature>
<protein>
    <submittedName>
        <fullName evidence="2">Uncharacterized protein</fullName>
    </submittedName>
</protein>
<organism evidence="2 3">
    <name type="scientific">Ascoidea rubescens DSM 1968</name>
    <dbReference type="NCBI Taxonomy" id="1344418"/>
    <lineage>
        <taxon>Eukaryota</taxon>
        <taxon>Fungi</taxon>
        <taxon>Dikarya</taxon>
        <taxon>Ascomycota</taxon>
        <taxon>Saccharomycotina</taxon>
        <taxon>Saccharomycetes</taxon>
        <taxon>Ascoideaceae</taxon>
        <taxon>Ascoidea</taxon>
    </lineage>
</organism>
<dbReference type="InParanoid" id="A0A1D2VNM1"/>